<accession>A0A3E0E1T0</accession>
<evidence type="ECO:0000256" key="1">
    <source>
        <dbReference type="ARBA" id="ARBA00006950"/>
    </source>
</evidence>
<feature type="binding site" evidence="7">
    <location>
        <position position="17"/>
    </location>
    <ligand>
        <name>Fe cation</name>
        <dbReference type="ChEBI" id="CHEBI:24875"/>
        <label>1</label>
    </ligand>
</feature>
<evidence type="ECO:0000256" key="4">
    <source>
        <dbReference type="ARBA" id="ARBA00023002"/>
    </source>
</evidence>
<dbReference type="GO" id="GO:0006879">
    <property type="term" value="P:intracellular iron ion homeostasis"/>
    <property type="evidence" value="ECO:0007669"/>
    <property type="project" value="UniProtKB-KW"/>
</dbReference>
<dbReference type="InterPro" id="IPR009078">
    <property type="entry name" value="Ferritin-like_SF"/>
</dbReference>
<comment type="caution">
    <text evidence="10">The sequence shown here is derived from an EMBL/GenBank/DDBJ whole genome shotgun (WGS) entry which is preliminary data.</text>
</comment>
<keyword evidence="8" id="KW-0963">Cytoplasm</keyword>
<reference evidence="10 11" key="1">
    <citation type="submission" date="2018-08" db="EMBL/GenBank/DDBJ databases">
        <title>Genomic Encyclopedia of Archaeal and Bacterial Type Strains, Phase II (KMG-II): from individual species to whole genera.</title>
        <authorList>
            <person name="Goeker M."/>
        </authorList>
    </citation>
    <scope>NUCLEOTIDE SEQUENCE [LARGE SCALE GENOMIC DNA]</scope>
    <source>
        <strain evidence="10 11">DSM 100880</strain>
    </source>
</reference>
<proteinExistence type="inferred from homology"/>
<dbReference type="OrthoDB" id="9801481at2"/>
<dbReference type="GO" id="GO:0006826">
    <property type="term" value="P:iron ion transport"/>
    <property type="evidence" value="ECO:0007669"/>
    <property type="project" value="InterPro"/>
</dbReference>
<dbReference type="AlphaFoldDB" id="A0A3E0E1T0"/>
<comment type="function">
    <text evidence="8">Iron-storage protein.</text>
</comment>
<comment type="catalytic activity">
    <reaction evidence="8">
        <text>4 Fe(2+) + O2 + 6 H2O = 4 iron(III) oxide-hydroxide + 12 H(+)</text>
        <dbReference type="Rhea" id="RHEA:11972"/>
        <dbReference type="ChEBI" id="CHEBI:15377"/>
        <dbReference type="ChEBI" id="CHEBI:15378"/>
        <dbReference type="ChEBI" id="CHEBI:15379"/>
        <dbReference type="ChEBI" id="CHEBI:29033"/>
        <dbReference type="ChEBI" id="CHEBI:78619"/>
        <dbReference type="EC" id="1.16.3.2"/>
    </reaction>
</comment>
<dbReference type="GO" id="GO:0042802">
    <property type="term" value="F:identical protein binding"/>
    <property type="evidence" value="ECO:0007669"/>
    <property type="project" value="UniProtKB-ARBA"/>
</dbReference>
<evidence type="ECO:0000256" key="2">
    <source>
        <dbReference type="ARBA" id="ARBA00022434"/>
    </source>
</evidence>
<dbReference type="Proteomes" id="UP000257136">
    <property type="component" value="Unassembled WGS sequence"/>
</dbReference>
<comment type="similarity">
    <text evidence="1 8">Belongs to the ferritin family. Prokaryotic subfamily.</text>
</comment>
<dbReference type="Gene3D" id="1.20.1260.10">
    <property type="match status" value="1"/>
</dbReference>
<dbReference type="PANTHER" id="PTHR11431">
    <property type="entry name" value="FERRITIN"/>
    <property type="match status" value="1"/>
</dbReference>
<keyword evidence="5 7" id="KW-0408">Iron</keyword>
<dbReference type="CDD" id="cd01055">
    <property type="entry name" value="Nonheme_Ferritin"/>
    <property type="match status" value="1"/>
</dbReference>
<evidence type="ECO:0000256" key="5">
    <source>
        <dbReference type="ARBA" id="ARBA00023004"/>
    </source>
</evidence>
<comment type="function">
    <text evidence="6">May alleviate iron toxicity in the presence of oxygen.</text>
</comment>
<dbReference type="FunFam" id="1.20.1260.10:FF:000001">
    <property type="entry name" value="Non-heme ferritin"/>
    <property type="match status" value="1"/>
</dbReference>
<dbReference type="InterPro" id="IPR008331">
    <property type="entry name" value="Ferritin_DPS_dom"/>
</dbReference>
<feature type="binding site" evidence="7">
    <location>
        <position position="50"/>
    </location>
    <ligand>
        <name>Fe cation</name>
        <dbReference type="ChEBI" id="CHEBI:24875"/>
        <label>1</label>
    </ligand>
</feature>
<evidence type="ECO:0000313" key="10">
    <source>
        <dbReference type="EMBL" id="REG92171.1"/>
    </source>
</evidence>
<dbReference type="PANTHER" id="PTHR11431:SF127">
    <property type="entry name" value="BACTERIAL NON-HEME FERRITIN"/>
    <property type="match status" value="1"/>
</dbReference>
<sequence>MLLKNIETALNKQIRIEAESSQIYLSMACWAEVNGLEGIAQFMYAQSDEERLHMLKLIKYVNERGGHAQITDLKAPKTSYETFKGMFEELYKHEVFVSDSINELVHITFQEKDYATHNFLQWYVAEQIEEEATAKSILDKINLIGDDKGGLYLFDRDIQQVAAASAATNGGAAAK</sequence>
<dbReference type="GO" id="GO:0008199">
    <property type="term" value="F:ferric iron binding"/>
    <property type="evidence" value="ECO:0007669"/>
    <property type="project" value="InterPro"/>
</dbReference>
<dbReference type="InterPro" id="IPR041719">
    <property type="entry name" value="Ferritin_prok"/>
</dbReference>
<keyword evidence="4" id="KW-0560">Oxidoreductase</keyword>
<dbReference type="InterPro" id="IPR001519">
    <property type="entry name" value="Ferritin"/>
</dbReference>
<dbReference type="PROSITE" id="PS50905">
    <property type="entry name" value="FERRITIN_LIKE"/>
    <property type="match status" value="1"/>
</dbReference>
<evidence type="ECO:0000256" key="3">
    <source>
        <dbReference type="ARBA" id="ARBA00022723"/>
    </source>
</evidence>
<gene>
    <name evidence="10" type="ORF">C8P67_11512</name>
</gene>
<feature type="domain" description="Ferritin-like diiron" evidence="9">
    <location>
        <begin position="1"/>
        <end position="145"/>
    </location>
</feature>
<dbReference type="EMBL" id="QUNI01000015">
    <property type="protein sequence ID" value="REG92171.1"/>
    <property type="molecule type" value="Genomic_DNA"/>
</dbReference>
<feature type="binding site" evidence="7">
    <location>
        <position position="94"/>
    </location>
    <ligand>
        <name>Fe cation</name>
        <dbReference type="ChEBI" id="CHEBI:24875"/>
        <label>1</label>
    </ligand>
</feature>
<dbReference type="Pfam" id="PF00210">
    <property type="entry name" value="Ferritin"/>
    <property type="match status" value="1"/>
</dbReference>
<evidence type="ECO:0000259" key="9">
    <source>
        <dbReference type="PROSITE" id="PS50905"/>
    </source>
</evidence>
<comment type="subcellular location">
    <subcellularLocation>
        <location evidence="8">Cytoplasm</location>
    </subcellularLocation>
</comment>
<keyword evidence="3 7" id="KW-0479">Metal-binding</keyword>
<feature type="binding site" evidence="7">
    <location>
        <position position="127"/>
    </location>
    <ligand>
        <name>Fe cation</name>
        <dbReference type="ChEBI" id="CHEBI:24875"/>
        <label>1</label>
    </ligand>
</feature>
<dbReference type="RefSeq" id="WP_115814792.1">
    <property type="nucleotide sequence ID" value="NZ_QUNI01000015.1"/>
</dbReference>
<evidence type="ECO:0000256" key="7">
    <source>
        <dbReference type="PIRSR" id="PIRSR601519-1"/>
    </source>
</evidence>
<dbReference type="GO" id="GO:0016491">
    <property type="term" value="F:oxidoreductase activity"/>
    <property type="evidence" value="ECO:0007669"/>
    <property type="project" value="UniProtKB-KW"/>
</dbReference>
<dbReference type="GO" id="GO:0005737">
    <property type="term" value="C:cytoplasm"/>
    <property type="evidence" value="ECO:0007669"/>
    <property type="project" value="UniProtKB-SubCell"/>
</dbReference>
<keyword evidence="11" id="KW-1185">Reference proteome</keyword>
<evidence type="ECO:0000313" key="11">
    <source>
        <dbReference type="Proteomes" id="UP000257136"/>
    </source>
</evidence>
<dbReference type="SUPFAM" id="SSF47240">
    <property type="entry name" value="Ferritin-like"/>
    <property type="match status" value="1"/>
</dbReference>
<dbReference type="EC" id="1.16.3.2" evidence="8"/>
<evidence type="ECO:0000256" key="8">
    <source>
        <dbReference type="RuleBase" id="RU361145"/>
    </source>
</evidence>
<keyword evidence="2 8" id="KW-0409">Iron storage</keyword>
<feature type="binding site" evidence="7">
    <location>
        <position position="53"/>
    </location>
    <ligand>
        <name>Fe cation</name>
        <dbReference type="ChEBI" id="CHEBI:24875"/>
        <label>1</label>
    </ligand>
</feature>
<dbReference type="GO" id="GO:0008198">
    <property type="term" value="F:ferrous iron binding"/>
    <property type="evidence" value="ECO:0007669"/>
    <property type="project" value="TreeGrafter"/>
</dbReference>
<dbReference type="InterPro" id="IPR009040">
    <property type="entry name" value="Ferritin-like_diiron"/>
</dbReference>
<name>A0A3E0E1T0_9FLAO</name>
<protein>
    <recommendedName>
        <fullName evidence="8">Ferritin</fullName>
        <ecNumber evidence="8">1.16.3.2</ecNumber>
    </recommendedName>
</protein>
<organism evidence="10 11">
    <name type="scientific">Flavobacterium aquicola</name>
    <dbReference type="NCBI Taxonomy" id="1682742"/>
    <lineage>
        <taxon>Bacteria</taxon>
        <taxon>Pseudomonadati</taxon>
        <taxon>Bacteroidota</taxon>
        <taxon>Flavobacteriia</taxon>
        <taxon>Flavobacteriales</taxon>
        <taxon>Flavobacteriaceae</taxon>
        <taxon>Flavobacterium</taxon>
    </lineage>
</organism>
<dbReference type="InterPro" id="IPR012347">
    <property type="entry name" value="Ferritin-like"/>
</dbReference>
<evidence type="ECO:0000256" key="6">
    <source>
        <dbReference type="ARBA" id="ARBA00054546"/>
    </source>
</evidence>